<dbReference type="SMART" id="SM00456">
    <property type="entry name" value="WW"/>
    <property type="match status" value="1"/>
</dbReference>
<evidence type="ECO:0000313" key="4">
    <source>
        <dbReference type="EMBL" id="CAI73034.1"/>
    </source>
</evidence>
<keyword evidence="5" id="KW-1185">Reference proteome</keyword>
<dbReference type="KEGG" id="tan:TA17085"/>
<dbReference type="VEuPathDB" id="PiroplasmaDB:TA17085"/>
<dbReference type="RefSeq" id="XP_953712.1">
    <property type="nucleotide sequence ID" value="XM_948619.1"/>
</dbReference>
<dbReference type="FunCoup" id="Q4UIQ5">
    <property type="interactions" value="63"/>
</dbReference>
<dbReference type="GO" id="GO:0005634">
    <property type="term" value="C:nucleus"/>
    <property type="evidence" value="ECO:0007669"/>
    <property type="project" value="TreeGrafter"/>
</dbReference>
<name>Q4UIQ5_THEAN</name>
<dbReference type="SUPFAM" id="SSF51045">
    <property type="entry name" value="WW domain"/>
    <property type="match status" value="1"/>
</dbReference>
<feature type="compositionally biased region" description="Basic and acidic residues" evidence="2">
    <location>
        <begin position="128"/>
        <end position="168"/>
    </location>
</feature>
<evidence type="ECO:0000259" key="3">
    <source>
        <dbReference type="PROSITE" id="PS50020"/>
    </source>
</evidence>
<dbReference type="AlphaFoldDB" id="Q4UIQ5"/>
<dbReference type="GO" id="GO:0003712">
    <property type="term" value="F:transcription coregulator activity"/>
    <property type="evidence" value="ECO:0007669"/>
    <property type="project" value="TreeGrafter"/>
</dbReference>
<dbReference type="InterPro" id="IPR036517">
    <property type="entry name" value="FF_domain_sf"/>
</dbReference>
<dbReference type="InterPro" id="IPR001202">
    <property type="entry name" value="WW_dom"/>
</dbReference>
<dbReference type="InterPro" id="IPR002713">
    <property type="entry name" value="FF_domain"/>
</dbReference>
<sequence>MDDVGVPTSWNQLEESSWYEVKTSKNYKYYYNKETKETKWERPSLKNEEKQDLKDENDKEVPKEDMDNYKELIRSLNFPNNVNYEQCIPKLIFDQRYKNIPKSHRKSLFNKFMRELLAEKSSTSVTLETKEDEKDTETRNEKKRRLEEPSKTRESSKKLDKVDEKSHRDTHLRKLAEDNFLNLLHEKIKMPFKDGEVEPLQEEILNNDPRFTNKYLEDKNYIYKKFTREFLKARVELFESKLRLLNSDNINLDLDEVVEKVGIRLFKDLPSYNLNQCLNKWKEDKVCEKGELMESFKMMLKKSLHYNPGTKKDNLESAKLYFRNDESRYQRLESFPHERDKLIMERLE</sequence>
<dbReference type="Pfam" id="PF01846">
    <property type="entry name" value="FF"/>
    <property type="match status" value="1"/>
</dbReference>
<dbReference type="PROSITE" id="PS50020">
    <property type="entry name" value="WW_DOMAIN_2"/>
    <property type="match status" value="1"/>
</dbReference>
<feature type="domain" description="WW" evidence="3">
    <location>
        <begin position="12"/>
        <end position="45"/>
    </location>
</feature>
<protein>
    <recommendedName>
        <fullName evidence="3">WW domain-containing protein</fullName>
    </recommendedName>
</protein>
<evidence type="ECO:0000256" key="1">
    <source>
        <dbReference type="ARBA" id="ARBA00022737"/>
    </source>
</evidence>
<keyword evidence="1" id="KW-0677">Repeat</keyword>
<dbReference type="SUPFAM" id="SSF81698">
    <property type="entry name" value="FF domain"/>
    <property type="match status" value="1"/>
</dbReference>
<gene>
    <name evidence="4" type="ORF">TA17085</name>
</gene>
<reference evidence="4 5" key="1">
    <citation type="journal article" date="2005" name="Science">
        <title>Genome of the host-cell transforming parasite Theileria annulata compared with T. parva.</title>
        <authorList>
            <person name="Pain A."/>
            <person name="Renauld H."/>
            <person name="Berriman M."/>
            <person name="Murphy L."/>
            <person name="Yeats C.A."/>
            <person name="Weir W."/>
            <person name="Kerhornou A."/>
            <person name="Aslett M."/>
            <person name="Bishop R."/>
            <person name="Bouchier C."/>
            <person name="Cochet M."/>
            <person name="Coulson R.M.R."/>
            <person name="Cronin A."/>
            <person name="de Villiers E.P."/>
            <person name="Fraser A."/>
            <person name="Fosker N."/>
            <person name="Gardner M."/>
            <person name="Goble A."/>
            <person name="Griffiths-Jones S."/>
            <person name="Harris D.E."/>
            <person name="Katzer F."/>
            <person name="Larke N."/>
            <person name="Lord A."/>
            <person name="Maser P."/>
            <person name="McKellar S."/>
            <person name="Mooney P."/>
            <person name="Morton F."/>
            <person name="Nene V."/>
            <person name="O'Neil S."/>
            <person name="Price C."/>
            <person name="Quail M.A."/>
            <person name="Rabbinowitsch E."/>
            <person name="Rawlings N.D."/>
            <person name="Rutter S."/>
            <person name="Saunders D."/>
            <person name="Seeger K."/>
            <person name="Shah T."/>
            <person name="Squares R."/>
            <person name="Squares S."/>
            <person name="Tivey A."/>
            <person name="Walker A.R."/>
            <person name="Woodward J."/>
            <person name="Dobbelaere D.A.E."/>
            <person name="Langsley G."/>
            <person name="Rajandream M.A."/>
            <person name="McKeever D."/>
            <person name="Shiels B."/>
            <person name="Tait A."/>
            <person name="Barrell B.G."/>
            <person name="Hall N."/>
        </authorList>
    </citation>
    <scope>NUCLEOTIDE SEQUENCE [LARGE SCALE GENOMIC DNA]</scope>
    <source>
        <strain evidence="5">Ankara</strain>
    </source>
</reference>
<evidence type="ECO:0000256" key="2">
    <source>
        <dbReference type="SAM" id="MobiDB-lite"/>
    </source>
</evidence>
<dbReference type="InterPro" id="IPR045148">
    <property type="entry name" value="TCRG1-like"/>
</dbReference>
<dbReference type="EMBL" id="CR940347">
    <property type="protein sequence ID" value="CAI73034.1"/>
    <property type="molecule type" value="Genomic_DNA"/>
</dbReference>
<dbReference type="eggNOG" id="KOG0155">
    <property type="taxonomic scope" value="Eukaryota"/>
</dbReference>
<feature type="region of interest" description="Disordered" evidence="2">
    <location>
        <begin position="36"/>
        <end position="64"/>
    </location>
</feature>
<dbReference type="PANTHER" id="PTHR15377">
    <property type="entry name" value="TRANSCRIPTION ELONGATION REGULATOR 1"/>
    <property type="match status" value="1"/>
</dbReference>
<dbReference type="PANTHER" id="PTHR15377:SF3">
    <property type="entry name" value="WW DOMAIN-CONTAINING PROTEIN"/>
    <property type="match status" value="1"/>
</dbReference>
<dbReference type="InterPro" id="IPR036020">
    <property type="entry name" value="WW_dom_sf"/>
</dbReference>
<feature type="region of interest" description="Disordered" evidence="2">
    <location>
        <begin position="123"/>
        <end position="168"/>
    </location>
</feature>
<proteinExistence type="predicted"/>
<dbReference type="Gene3D" id="1.10.10.440">
    <property type="entry name" value="FF domain"/>
    <property type="match status" value="1"/>
</dbReference>
<dbReference type="STRING" id="5874.Q4UIQ5"/>
<dbReference type="GO" id="GO:0070063">
    <property type="term" value="F:RNA polymerase binding"/>
    <property type="evidence" value="ECO:0007669"/>
    <property type="project" value="InterPro"/>
</dbReference>
<dbReference type="Proteomes" id="UP000001950">
    <property type="component" value="Chromosome 1"/>
</dbReference>
<dbReference type="Gene3D" id="2.20.70.10">
    <property type="match status" value="1"/>
</dbReference>
<accession>Q4UIQ5</accession>
<dbReference type="InParanoid" id="Q4UIQ5"/>
<dbReference type="Pfam" id="PF00397">
    <property type="entry name" value="WW"/>
    <property type="match status" value="1"/>
</dbReference>
<dbReference type="CDD" id="cd00201">
    <property type="entry name" value="WW"/>
    <property type="match status" value="1"/>
</dbReference>
<organism evidence="4 5">
    <name type="scientific">Theileria annulata</name>
    <dbReference type="NCBI Taxonomy" id="5874"/>
    <lineage>
        <taxon>Eukaryota</taxon>
        <taxon>Sar</taxon>
        <taxon>Alveolata</taxon>
        <taxon>Apicomplexa</taxon>
        <taxon>Aconoidasida</taxon>
        <taxon>Piroplasmida</taxon>
        <taxon>Theileriidae</taxon>
        <taxon>Theileria</taxon>
    </lineage>
</organism>
<evidence type="ECO:0000313" key="5">
    <source>
        <dbReference type="Proteomes" id="UP000001950"/>
    </source>
</evidence>
<dbReference type="OrthoDB" id="187617at2759"/>
<dbReference type="GeneID" id="3864308"/>
<dbReference type="OMA" id="ESSWYEV"/>